<keyword evidence="6" id="KW-1185">Reference proteome</keyword>
<dbReference type="RefSeq" id="WP_320942093.1">
    <property type="nucleotide sequence ID" value="NZ_BAABEU010000001.1"/>
</dbReference>
<dbReference type="CDD" id="cd01392">
    <property type="entry name" value="HTH_LacI"/>
    <property type="match status" value="1"/>
</dbReference>
<dbReference type="PANTHER" id="PTHR30146">
    <property type="entry name" value="LACI-RELATED TRANSCRIPTIONAL REPRESSOR"/>
    <property type="match status" value="1"/>
</dbReference>
<gene>
    <name evidence="5" type="ORF">SM116_16700</name>
</gene>
<dbReference type="InterPro" id="IPR010982">
    <property type="entry name" value="Lambda_DNA-bd_dom_sf"/>
</dbReference>
<keyword evidence="1" id="KW-0805">Transcription regulation</keyword>
<evidence type="ECO:0000259" key="4">
    <source>
        <dbReference type="PROSITE" id="PS50932"/>
    </source>
</evidence>
<dbReference type="Gene3D" id="1.10.260.40">
    <property type="entry name" value="lambda repressor-like DNA-binding domains"/>
    <property type="match status" value="1"/>
</dbReference>
<keyword evidence="2 5" id="KW-0238">DNA-binding</keyword>
<dbReference type="InterPro" id="IPR000843">
    <property type="entry name" value="HTH_LacI"/>
</dbReference>
<feature type="domain" description="HTH lacI-type" evidence="4">
    <location>
        <begin position="2"/>
        <end position="56"/>
    </location>
</feature>
<dbReference type="Pfam" id="PF00356">
    <property type="entry name" value="LacI"/>
    <property type="match status" value="1"/>
</dbReference>
<dbReference type="InterPro" id="IPR046335">
    <property type="entry name" value="LacI/GalR-like_sensor"/>
</dbReference>
<keyword evidence="3" id="KW-0804">Transcription</keyword>
<evidence type="ECO:0000256" key="3">
    <source>
        <dbReference type="ARBA" id="ARBA00023163"/>
    </source>
</evidence>
<proteinExistence type="predicted"/>
<evidence type="ECO:0000256" key="2">
    <source>
        <dbReference type="ARBA" id="ARBA00023125"/>
    </source>
</evidence>
<reference evidence="5 6" key="1">
    <citation type="submission" date="2023-11" db="EMBL/GenBank/DDBJ databases">
        <title>Genome sequence of Microbacterium rhizosphaerae KACC 19337.</title>
        <authorList>
            <person name="Choi H."/>
            <person name="Kim S."/>
            <person name="Kim Y."/>
            <person name="Kwon S.-W."/>
            <person name="Heo J."/>
        </authorList>
    </citation>
    <scope>NUCLEOTIDE SEQUENCE [LARGE SCALE GENOMIC DNA]</scope>
    <source>
        <strain evidence="5 6">KACC 19337</strain>
    </source>
</reference>
<dbReference type="CDD" id="cd06267">
    <property type="entry name" value="PBP1_LacI_sugar_binding-like"/>
    <property type="match status" value="1"/>
</dbReference>
<organism evidence="5 6">
    <name type="scientific">Microbacterium rhizosphaerae</name>
    <dbReference type="NCBI Taxonomy" id="1678237"/>
    <lineage>
        <taxon>Bacteria</taxon>
        <taxon>Bacillati</taxon>
        <taxon>Actinomycetota</taxon>
        <taxon>Actinomycetes</taxon>
        <taxon>Micrococcales</taxon>
        <taxon>Microbacteriaceae</taxon>
        <taxon>Microbacterium</taxon>
    </lineage>
</organism>
<dbReference type="SMART" id="SM00354">
    <property type="entry name" value="HTH_LACI"/>
    <property type="match status" value="1"/>
</dbReference>
<name>A0ABZ0SQ59_9MICO</name>
<dbReference type="Pfam" id="PF13377">
    <property type="entry name" value="Peripla_BP_3"/>
    <property type="match status" value="1"/>
</dbReference>
<protein>
    <submittedName>
        <fullName evidence="5">LacI family DNA-binding transcriptional regulator</fullName>
    </submittedName>
</protein>
<dbReference type="PROSITE" id="PS50932">
    <property type="entry name" value="HTH_LACI_2"/>
    <property type="match status" value="1"/>
</dbReference>
<dbReference type="Proteomes" id="UP001323798">
    <property type="component" value="Chromosome"/>
</dbReference>
<dbReference type="GO" id="GO:0003677">
    <property type="term" value="F:DNA binding"/>
    <property type="evidence" value="ECO:0007669"/>
    <property type="project" value="UniProtKB-KW"/>
</dbReference>
<evidence type="ECO:0000313" key="6">
    <source>
        <dbReference type="Proteomes" id="UP001323798"/>
    </source>
</evidence>
<dbReference type="SUPFAM" id="SSF53822">
    <property type="entry name" value="Periplasmic binding protein-like I"/>
    <property type="match status" value="1"/>
</dbReference>
<evidence type="ECO:0000256" key="1">
    <source>
        <dbReference type="ARBA" id="ARBA00023015"/>
    </source>
</evidence>
<dbReference type="InterPro" id="IPR028082">
    <property type="entry name" value="Peripla_BP_I"/>
</dbReference>
<dbReference type="SUPFAM" id="SSF47413">
    <property type="entry name" value="lambda repressor-like DNA-binding domains"/>
    <property type="match status" value="1"/>
</dbReference>
<accession>A0ABZ0SQ59</accession>
<dbReference type="Gene3D" id="3.40.50.2300">
    <property type="match status" value="2"/>
</dbReference>
<evidence type="ECO:0000313" key="5">
    <source>
        <dbReference type="EMBL" id="WPR89377.1"/>
    </source>
</evidence>
<sequence length="337" mass="35362">MTSLIDIARELGLSKSTVSRALRGMPGISPATVEAVRGVAERDGYIPSLAASGLTTGRHHAIGVVVPSLRRWFYASVVSGIDAALAEANYDVVLFDLSRGGGEERLFHRSLLRRRVDGLIVLSTDFAAEELRQLDEVGLPTIGVGGPTHGMPRVGVDDHAVVVTATRHLIGLGHRRIGLVGGVDAEGLNSTVPQIRSAAFVDTLAEAGIDVRDEWMLSGGYRFGVAKQAMDRLLASGEELPTALLCTSDEMAAGVLFALQAAGIVVPDEVSVIGIDGHDYAEALGLTTVQQEPEQQGRDAAGWVLGHLVGGSGDWPDVPPAPYELVVRSTTGAPPGD</sequence>
<dbReference type="PANTHER" id="PTHR30146:SF153">
    <property type="entry name" value="LACTOSE OPERON REPRESSOR"/>
    <property type="match status" value="1"/>
</dbReference>
<dbReference type="EMBL" id="CP139368">
    <property type="protein sequence ID" value="WPR89377.1"/>
    <property type="molecule type" value="Genomic_DNA"/>
</dbReference>